<dbReference type="AlphaFoldDB" id="A0A843UN71"/>
<dbReference type="PANTHER" id="PTHR22691:SF8">
    <property type="entry name" value="PROTEIN SPT2 HOMOLOG"/>
    <property type="match status" value="1"/>
</dbReference>
<dbReference type="SMART" id="SM00784">
    <property type="entry name" value="SPT2"/>
    <property type="match status" value="1"/>
</dbReference>
<feature type="compositionally biased region" description="Polar residues" evidence="4">
    <location>
        <begin position="253"/>
        <end position="262"/>
    </location>
</feature>
<accession>A0A843UN71</accession>
<dbReference type="GO" id="GO:0042393">
    <property type="term" value="F:histone binding"/>
    <property type="evidence" value="ECO:0007669"/>
    <property type="project" value="TreeGrafter"/>
</dbReference>
<feature type="compositionally biased region" description="Low complexity" evidence="4">
    <location>
        <begin position="177"/>
        <end position="186"/>
    </location>
</feature>
<gene>
    <name evidence="5" type="ORF">Taro_016206</name>
</gene>
<evidence type="ECO:0000313" key="6">
    <source>
        <dbReference type="Proteomes" id="UP000652761"/>
    </source>
</evidence>
<evidence type="ECO:0000313" key="5">
    <source>
        <dbReference type="EMBL" id="MQL83706.1"/>
    </source>
</evidence>
<dbReference type="PANTHER" id="PTHR22691">
    <property type="entry name" value="YEAST SPT2-RELATED"/>
    <property type="match status" value="1"/>
</dbReference>
<keyword evidence="6" id="KW-1185">Reference proteome</keyword>
<evidence type="ECO:0000256" key="2">
    <source>
        <dbReference type="ARBA" id="ARBA00023054"/>
    </source>
</evidence>
<feature type="region of interest" description="Disordered" evidence="4">
    <location>
        <begin position="74"/>
        <end position="338"/>
    </location>
</feature>
<evidence type="ECO:0000256" key="4">
    <source>
        <dbReference type="SAM" id="MobiDB-lite"/>
    </source>
</evidence>
<feature type="compositionally biased region" description="Polar residues" evidence="4">
    <location>
        <begin position="132"/>
        <end position="146"/>
    </location>
</feature>
<feature type="coiled-coil region" evidence="3">
    <location>
        <begin position="406"/>
        <end position="435"/>
    </location>
</feature>
<dbReference type="InterPro" id="IPR013256">
    <property type="entry name" value="Chromatin_SPT2"/>
</dbReference>
<feature type="compositionally biased region" description="Basic and acidic residues" evidence="4">
    <location>
        <begin position="116"/>
        <end position="128"/>
    </location>
</feature>
<dbReference type="GO" id="GO:0006360">
    <property type="term" value="P:transcription by RNA polymerase I"/>
    <property type="evidence" value="ECO:0007669"/>
    <property type="project" value="TreeGrafter"/>
</dbReference>
<feature type="compositionally biased region" description="Basic and acidic residues" evidence="4">
    <location>
        <begin position="160"/>
        <end position="172"/>
    </location>
</feature>
<evidence type="ECO:0000256" key="1">
    <source>
        <dbReference type="ARBA" id="ARBA00006461"/>
    </source>
</evidence>
<dbReference type="EMBL" id="NMUH01000713">
    <property type="protein sequence ID" value="MQL83706.1"/>
    <property type="molecule type" value="Genomic_DNA"/>
</dbReference>
<dbReference type="Pfam" id="PF08243">
    <property type="entry name" value="SPT2"/>
    <property type="match status" value="1"/>
</dbReference>
<feature type="compositionally biased region" description="Basic and acidic residues" evidence="4">
    <location>
        <begin position="295"/>
        <end position="304"/>
    </location>
</feature>
<keyword evidence="2 3" id="KW-0175">Coiled coil</keyword>
<feature type="compositionally biased region" description="Acidic residues" evidence="4">
    <location>
        <begin position="25"/>
        <end position="48"/>
    </location>
</feature>
<evidence type="ECO:0008006" key="7">
    <source>
        <dbReference type="Google" id="ProtNLM"/>
    </source>
</evidence>
<organism evidence="5 6">
    <name type="scientific">Colocasia esculenta</name>
    <name type="common">Wild taro</name>
    <name type="synonym">Arum esculentum</name>
    <dbReference type="NCBI Taxonomy" id="4460"/>
    <lineage>
        <taxon>Eukaryota</taxon>
        <taxon>Viridiplantae</taxon>
        <taxon>Streptophyta</taxon>
        <taxon>Embryophyta</taxon>
        <taxon>Tracheophyta</taxon>
        <taxon>Spermatophyta</taxon>
        <taxon>Magnoliopsida</taxon>
        <taxon>Liliopsida</taxon>
        <taxon>Araceae</taxon>
        <taxon>Aroideae</taxon>
        <taxon>Colocasieae</taxon>
        <taxon>Colocasia</taxon>
    </lineage>
</organism>
<dbReference type="GO" id="GO:0006334">
    <property type="term" value="P:nucleosome assembly"/>
    <property type="evidence" value="ECO:0007669"/>
    <property type="project" value="TreeGrafter"/>
</dbReference>
<dbReference type="GO" id="GO:0005730">
    <property type="term" value="C:nucleolus"/>
    <property type="evidence" value="ECO:0007669"/>
    <property type="project" value="TreeGrafter"/>
</dbReference>
<feature type="compositionally biased region" description="Polar residues" evidence="4">
    <location>
        <begin position="83"/>
        <end position="96"/>
    </location>
</feature>
<evidence type="ECO:0000256" key="3">
    <source>
        <dbReference type="SAM" id="Coils"/>
    </source>
</evidence>
<dbReference type="Proteomes" id="UP000652761">
    <property type="component" value="Unassembled WGS sequence"/>
</dbReference>
<sequence length="464" mass="53813">MLVNFFILNPLFLPNDFKASRQTYDDYDEYEEDEEDQEDEEKQEEEEEKPSKEVLDYLKLREKFKERIRQKIKKENAAVAAPSHSTAKNGTTTDTKFGSFFGPSQRGKHVSSNAEMKFRSNEKPRKVVNEAGRSSVSHKMSMSTKPAKQIPESHLSRNAISRDQHVKKKVEYQKAIPSSRPKSSSSEPRKLQGEHQKTILPSRPKAYSSDPRQLQAKHQKTIPPSRPQASFSEPKRILGGHSGGVHRQPMVAKTSSLNTVTRKTPVVGGTKPSNMERAHLITKSQSSGQKNYSQQRREIPDMSKGKLVPKQMMPSSKPQLSKPPKQIQQRTTHEDIPKQKTLKRFSRNPFDDDDDDIDDPLSFLRNNLLSKYNSAKYQVDDDDDSDMEANFDDIMKEEQRSSRIARQEDEEELRLIEEEERRERMRKEAKRRKLQRYHYADAARFRVHWRDESGRMDPYGPNQI</sequence>
<comment type="caution">
    <text evidence="5">The sequence shown here is derived from an EMBL/GenBank/DDBJ whole genome shotgun (WGS) entry which is preliminary data.</text>
</comment>
<dbReference type="OrthoDB" id="6259853at2759"/>
<feature type="region of interest" description="Disordered" evidence="4">
    <location>
        <begin position="23"/>
        <end position="54"/>
    </location>
</feature>
<reference evidence="5" key="1">
    <citation type="submission" date="2017-07" db="EMBL/GenBank/DDBJ databases">
        <title>Taro Niue Genome Assembly and Annotation.</title>
        <authorList>
            <person name="Atibalentja N."/>
            <person name="Keating K."/>
            <person name="Fields C.J."/>
        </authorList>
    </citation>
    <scope>NUCLEOTIDE SEQUENCE</scope>
    <source>
        <strain evidence="5">Niue_2</strain>
        <tissue evidence="5">Leaf</tissue>
    </source>
</reference>
<dbReference type="GO" id="GO:0003677">
    <property type="term" value="F:DNA binding"/>
    <property type="evidence" value="ECO:0007669"/>
    <property type="project" value="TreeGrafter"/>
</dbReference>
<feature type="compositionally biased region" description="Polar residues" evidence="4">
    <location>
        <begin position="282"/>
        <end position="294"/>
    </location>
</feature>
<comment type="similarity">
    <text evidence="1">Belongs to the SPT2 family.</text>
</comment>
<proteinExistence type="inferred from homology"/>
<protein>
    <recommendedName>
        <fullName evidence="7">SPT2 chromatin protein</fullName>
    </recommendedName>
</protein>
<name>A0A843UN71_COLES</name>
<feature type="compositionally biased region" description="Low complexity" evidence="4">
    <location>
        <begin position="314"/>
        <end position="329"/>
    </location>
</feature>
<feature type="compositionally biased region" description="Basic and acidic residues" evidence="4">
    <location>
        <begin position="187"/>
        <end position="197"/>
    </location>
</feature>